<comment type="caution">
    <text evidence="1">The sequence shown here is derived from an EMBL/GenBank/DDBJ whole genome shotgun (WGS) entry which is preliminary data.</text>
</comment>
<organism evidence="1 2">
    <name type="scientific">Canavalia gladiata</name>
    <name type="common">Sword bean</name>
    <name type="synonym">Dolichos gladiatus</name>
    <dbReference type="NCBI Taxonomy" id="3824"/>
    <lineage>
        <taxon>Eukaryota</taxon>
        <taxon>Viridiplantae</taxon>
        <taxon>Streptophyta</taxon>
        <taxon>Embryophyta</taxon>
        <taxon>Tracheophyta</taxon>
        <taxon>Spermatophyta</taxon>
        <taxon>Magnoliopsida</taxon>
        <taxon>eudicotyledons</taxon>
        <taxon>Gunneridae</taxon>
        <taxon>Pentapetalae</taxon>
        <taxon>rosids</taxon>
        <taxon>fabids</taxon>
        <taxon>Fabales</taxon>
        <taxon>Fabaceae</taxon>
        <taxon>Papilionoideae</taxon>
        <taxon>50 kb inversion clade</taxon>
        <taxon>NPAAA clade</taxon>
        <taxon>indigoferoid/millettioid clade</taxon>
        <taxon>Phaseoleae</taxon>
        <taxon>Canavalia</taxon>
    </lineage>
</organism>
<dbReference type="EMBL" id="JAYMYQ010000003">
    <property type="protein sequence ID" value="KAK7345551.1"/>
    <property type="molecule type" value="Genomic_DNA"/>
</dbReference>
<dbReference type="InterPro" id="IPR011990">
    <property type="entry name" value="TPR-like_helical_dom_sf"/>
</dbReference>
<keyword evidence="2" id="KW-1185">Reference proteome</keyword>
<evidence type="ECO:0000313" key="2">
    <source>
        <dbReference type="Proteomes" id="UP001367508"/>
    </source>
</evidence>
<accession>A0AAN9M190</accession>
<evidence type="ECO:0000313" key="1">
    <source>
        <dbReference type="EMBL" id="KAK7345551.1"/>
    </source>
</evidence>
<dbReference type="GO" id="GO:0003723">
    <property type="term" value="F:RNA binding"/>
    <property type="evidence" value="ECO:0007669"/>
    <property type="project" value="InterPro"/>
</dbReference>
<dbReference type="GO" id="GO:0009451">
    <property type="term" value="P:RNA modification"/>
    <property type="evidence" value="ECO:0007669"/>
    <property type="project" value="InterPro"/>
</dbReference>
<dbReference type="PANTHER" id="PTHR47926">
    <property type="entry name" value="PENTATRICOPEPTIDE REPEAT-CONTAINING PROTEIN"/>
    <property type="match status" value="1"/>
</dbReference>
<evidence type="ECO:0008006" key="3">
    <source>
        <dbReference type="Google" id="ProtNLM"/>
    </source>
</evidence>
<dbReference type="Gene3D" id="1.25.40.10">
    <property type="entry name" value="Tetratricopeptide repeat domain"/>
    <property type="match status" value="1"/>
</dbReference>
<dbReference type="InterPro" id="IPR046960">
    <property type="entry name" value="PPR_At4g14850-like_plant"/>
</dbReference>
<dbReference type="PANTHER" id="PTHR47926:SF409">
    <property type="entry name" value="DYW DOMAIN-CONTAINING PROTEIN"/>
    <property type="match status" value="1"/>
</dbReference>
<dbReference type="Proteomes" id="UP001367508">
    <property type="component" value="Unassembled WGS sequence"/>
</dbReference>
<sequence length="131" mass="15325">MGAGHDGAQLHGRAVKLDLERHQFICNTIIYTYWECLLVFLTACKHLGATDKARDYFELMMNKYEVEPTIKHYTCMVEVQGERFTPSGTRTTNKRLHQFEEVLELGLLKKNLMEKEQDAVQLNYMERFMSS</sequence>
<protein>
    <recommendedName>
        <fullName evidence="3">Pentatricopeptide repeat-containing protein</fullName>
    </recommendedName>
</protein>
<reference evidence="1 2" key="1">
    <citation type="submission" date="2024-01" db="EMBL/GenBank/DDBJ databases">
        <title>The genomes of 5 underutilized Papilionoideae crops provide insights into root nodulation and disease resistanc.</title>
        <authorList>
            <person name="Jiang F."/>
        </authorList>
    </citation>
    <scope>NUCLEOTIDE SEQUENCE [LARGE SCALE GENOMIC DNA]</scope>
    <source>
        <strain evidence="1">LVBAO_FW01</strain>
        <tissue evidence="1">Leaves</tissue>
    </source>
</reference>
<dbReference type="AlphaFoldDB" id="A0AAN9M190"/>
<name>A0AAN9M190_CANGL</name>
<gene>
    <name evidence="1" type="ORF">VNO77_16156</name>
</gene>
<proteinExistence type="predicted"/>